<dbReference type="Pfam" id="PF24065">
    <property type="entry name" value="REV3_N"/>
    <property type="match status" value="1"/>
</dbReference>
<evidence type="ECO:0000256" key="2">
    <source>
        <dbReference type="ARBA" id="ARBA00005755"/>
    </source>
</evidence>
<dbReference type="EC" id="2.7.7.7" evidence="13"/>
<dbReference type="InterPro" id="IPR006133">
    <property type="entry name" value="DNA-dir_DNA_pol_B_exonuc"/>
</dbReference>
<keyword evidence="6" id="KW-0227">DNA damage</keyword>
<comment type="subcellular location">
    <subcellularLocation>
        <location evidence="13">Nucleus</location>
    </subcellularLocation>
</comment>
<dbReference type="InterPro" id="IPR023211">
    <property type="entry name" value="DNA_pol_palm_dom_sf"/>
</dbReference>
<keyword evidence="9 13" id="KW-0408">Iron</keyword>
<evidence type="ECO:0000259" key="17">
    <source>
        <dbReference type="Pfam" id="PF14260"/>
    </source>
</evidence>
<dbReference type="Gene3D" id="1.10.132.60">
    <property type="entry name" value="DNA polymerase family B, C-terminal domain"/>
    <property type="match status" value="1"/>
</dbReference>
<dbReference type="GO" id="GO:0016035">
    <property type="term" value="C:zeta DNA polymerase complex"/>
    <property type="evidence" value="ECO:0007669"/>
    <property type="project" value="InterPro"/>
</dbReference>
<evidence type="ECO:0000256" key="4">
    <source>
        <dbReference type="ARBA" id="ARBA00022695"/>
    </source>
</evidence>
<keyword evidence="3 13" id="KW-0808">Transferase</keyword>
<proteinExistence type="inferred from homology"/>
<evidence type="ECO:0000313" key="21">
    <source>
        <dbReference type="Proteomes" id="UP000192247"/>
    </source>
</evidence>
<keyword evidence="13" id="KW-0004">4Fe-4S</keyword>
<keyword evidence="7 13" id="KW-0862">Zinc</keyword>
<evidence type="ECO:0000256" key="11">
    <source>
        <dbReference type="ARBA" id="ARBA00023204"/>
    </source>
</evidence>
<evidence type="ECO:0000259" key="16">
    <source>
        <dbReference type="Pfam" id="PF03104"/>
    </source>
</evidence>
<evidence type="ECO:0000256" key="13">
    <source>
        <dbReference type="RuleBase" id="RU000442"/>
    </source>
</evidence>
<dbReference type="InterPro" id="IPR006134">
    <property type="entry name" value="DNA-dir_DNA_pol_B_multi_dom"/>
</dbReference>
<dbReference type="PANTHER" id="PTHR45812:SF1">
    <property type="entry name" value="DNA POLYMERASE ZETA CATALYTIC SUBUNIT"/>
    <property type="match status" value="1"/>
</dbReference>
<comment type="cofactor">
    <cofactor evidence="1 13">
        <name>[4Fe-4S] cluster</name>
        <dbReference type="ChEBI" id="CHEBI:49883"/>
    </cofactor>
</comment>
<keyword evidence="21" id="KW-1185">Reference proteome</keyword>
<evidence type="ECO:0000256" key="5">
    <source>
        <dbReference type="ARBA" id="ARBA00022723"/>
    </source>
</evidence>
<dbReference type="Gene3D" id="3.90.1600.10">
    <property type="entry name" value="Palm domain of DNA polymerase"/>
    <property type="match status" value="1"/>
</dbReference>
<dbReference type="PROSITE" id="PS00116">
    <property type="entry name" value="DNA_POLYMERASE_B"/>
    <property type="match status" value="1"/>
</dbReference>
<dbReference type="SMART" id="SM00486">
    <property type="entry name" value="POLBc"/>
    <property type="match status" value="1"/>
</dbReference>
<dbReference type="InterPro" id="IPR056435">
    <property type="entry name" value="DPOD/Z_N"/>
</dbReference>
<reference evidence="20 21" key="1">
    <citation type="journal article" date="2017" name="Gigascience">
        <title>Draft genome of the honey bee ectoparasitic mite, Tropilaelaps mercedesae, is shaped by the parasitic life history.</title>
        <authorList>
            <person name="Dong X."/>
            <person name="Armstrong S.D."/>
            <person name="Xia D."/>
            <person name="Makepeace B.L."/>
            <person name="Darby A.C."/>
            <person name="Kadowaki T."/>
        </authorList>
    </citation>
    <scope>NUCLEOTIDE SEQUENCE [LARGE SCALE GENOMIC DNA]</scope>
    <source>
        <strain evidence="20">Wuxi-XJTLU</strain>
    </source>
</reference>
<dbReference type="SUPFAM" id="SSF56672">
    <property type="entry name" value="DNA/RNA polymerases"/>
    <property type="match status" value="1"/>
</dbReference>
<dbReference type="Proteomes" id="UP000192247">
    <property type="component" value="Unassembled WGS sequence"/>
</dbReference>
<organism evidence="20 21">
    <name type="scientific">Tropilaelaps mercedesae</name>
    <dbReference type="NCBI Taxonomy" id="418985"/>
    <lineage>
        <taxon>Eukaryota</taxon>
        <taxon>Metazoa</taxon>
        <taxon>Ecdysozoa</taxon>
        <taxon>Arthropoda</taxon>
        <taxon>Chelicerata</taxon>
        <taxon>Arachnida</taxon>
        <taxon>Acari</taxon>
        <taxon>Parasitiformes</taxon>
        <taxon>Mesostigmata</taxon>
        <taxon>Gamasina</taxon>
        <taxon>Dermanyssoidea</taxon>
        <taxon>Laelapidae</taxon>
        <taxon>Tropilaelaps</taxon>
    </lineage>
</organism>
<dbReference type="STRING" id="418985.A0A1V9XJU1"/>
<feature type="region of interest" description="Disordered" evidence="14">
    <location>
        <begin position="414"/>
        <end position="435"/>
    </location>
</feature>
<feature type="region of interest" description="Disordered" evidence="14">
    <location>
        <begin position="593"/>
        <end position="616"/>
    </location>
</feature>
<dbReference type="EMBL" id="MNPL01009233">
    <property type="protein sequence ID" value="OQR73804.1"/>
    <property type="molecule type" value="Genomic_DNA"/>
</dbReference>
<keyword evidence="10 13" id="KW-0411">Iron-sulfur</keyword>
<dbReference type="GO" id="GO:0000724">
    <property type="term" value="P:double-strand break repair via homologous recombination"/>
    <property type="evidence" value="ECO:0007669"/>
    <property type="project" value="TreeGrafter"/>
</dbReference>
<feature type="compositionally biased region" description="Polar residues" evidence="14">
    <location>
        <begin position="597"/>
        <end position="616"/>
    </location>
</feature>
<dbReference type="InterPro" id="IPR056447">
    <property type="entry name" value="REV3_N"/>
</dbReference>
<keyword evidence="13" id="KW-0235">DNA replication</keyword>
<sequence length="1477" mass="167107">MASITPDTQSAPGVLSCSVLIVDSYQTNPTLGFDATFAPATKTQLTKVPVVRVFGIDTLNGGRKVCVHIHKAYPYLCVAMGSAVPDNQRRDAFVGALEKALNEHAKLAKHRVVEATFFKGRNFYGYHANEEIFLRVSFSDPRTVRRASEVITSGQAGAKMPVFEAHIPFNLQFMIDNQVQGMNLLHISKCKFRTNNETVAAVEGASLPKQTCCEIEVDCGIEDILNQVEEHEMNPGLRAIWQDPRLSEVAKLDATLVERIVVPSEREFSYRKLLWKFLGLPVDNWEKTSIEHSHIIIDEAVDTSKKSSQSTKSEVQDTLLDAAADLLSEEADSILFHGPADEENESYEWESIEMSQIISEDILQDTGSVDTPSSLQERPMSTLFSDTESAQTENSTHSFLAELDFMRDNILKSPALSEQKENEANSDSSDIFSDDNTLVEVPDSDDDLSTAKITTEQASTCEKVLCECKQERFYSVATQSQQKPPIPAQLAANLGNVKTLTKEQPSTSGINDLKTSRCVYNASSDATTVNLGVSIHRDGEDIFDRREALDVIDVAQANPEKSLTQKWDVLENLPKKKRSAAVDEALHWLHHKKSRGSENSVATKPKQLTSQRSSNDTLSQDLQFAYSFGATPETAERHYEMLTSLVCEVHCATRGSLKPDPALDPILAVICALHNDLPGQSDAIHIKVIYDGCVNDKALRRSILAEVSGVGSVELIKCSGELNLLVKFAEQLAKWDPDIILGYETDTLSWGFLIDRCLALQMNPKLLLSRVAAEVSTDESTHSRWRASELPPDVKFESEKERYFESWEYRLTGRVLLNVWRILRKEVALTGYSFENVYFHILHRRVAKVAWATLKEWYEDEFLISRCLSYYVKRCVGCLEMLGRLETYTKTCEMARIYGILFYEVLSRGSQFRVESMMLRSTRKEGYVALSPTVLDRNLQRSMEWIPLVMEPDSNFYTDPIVVLDFQSLYPSVMIAYNYCFSTCFGKVQDIVKGTPSIKFGCSDLPVNKNELLRLKDDLIISPSGSVFAKHHVRRGILPQLVEEILNTRIMVKKGLKKCTSKSFSRILDARQLGLKLIANVTYGYTAAGYSGRMPLVELADSIVSKGKESLETAISVVNSTPEWAAEVVYGDTDSMFILLRGRQKAEAFRIGRDIASRISSVFPYPMKLKFEKVYLPCVLETKKRYFGYMYETEDQTEPVLDAKGIELVRRDGCKAQQVVLEKAIKTLFDTKDFGAVKKTVQRSFEQMLMGGFGLHRYVFAKEYNGSTYYQQNSCVPVLKVARQLKAIDPRAEPLVGERVPYIVTQGWDKSRIIDLVSHPDHLIDDRRQRPNITYYILRVVCPSLDRALLKVRTADWYHQLPKHLRVPPSWEGVKKKMVYEYFNVNRCLVCDRSGKCVNRVCDACQSDAQKVVYVSLSKRRIIEDEFNRVFNVCRRCMGRDDVEKCVSLDCPVFFRRVNLRHRLDGADQLKLVQYMF</sequence>
<feature type="compositionally biased region" description="Low complexity" evidence="14">
    <location>
        <begin position="426"/>
        <end position="435"/>
    </location>
</feature>
<dbReference type="GO" id="GO:0003887">
    <property type="term" value="F:DNA-directed DNA polymerase activity"/>
    <property type="evidence" value="ECO:0007669"/>
    <property type="project" value="UniProtKB-KW"/>
</dbReference>
<keyword evidence="13" id="KW-0863">Zinc-finger</keyword>
<dbReference type="GO" id="GO:0051539">
    <property type="term" value="F:4 iron, 4 sulfur cluster binding"/>
    <property type="evidence" value="ECO:0007669"/>
    <property type="project" value="UniProtKB-KW"/>
</dbReference>
<feature type="domain" description="DNA-directed DNA polymerase family B multifunctional" evidence="15">
    <location>
        <begin position="902"/>
        <end position="1346"/>
    </location>
</feature>
<dbReference type="Pfam" id="PF00136">
    <property type="entry name" value="DNA_pol_B"/>
    <property type="match status" value="1"/>
</dbReference>
<feature type="domain" description="DNA polymerase zeta catalytic subunit N-terminal" evidence="19">
    <location>
        <begin position="16"/>
        <end position="70"/>
    </location>
</feature>
<dbReference type="GO" id="GO:0006260">
    <property type="term" value="P:DNA replication"/>
    <property type="evidence" value="ECO:0007669"/>
    <property type="project" value="UniProtKB-KW"/>
</dbReference>
<evidence type="ECO:0000259" key="19">
    <source>
        <dbReference type="Pfam" id="PF24065"/>
    </source>
</evidence>
<keyword evidence="13" id="KW-0238">DNA-binding</keyword>
<comment type="catalytic activity">
    <reaction evidence="12 13">
        <text>DNA(n) + a 2'-deoxyribonucleoside 5'-triphosphate = DNA(n+1) + diphosphate</text>
        <dbReference type="Rhea" id="RHEA:22508"/>
        <dbReference type="Rhea" id="RHEA-COMP:17339"/>
        <dbReference type="Rhea" id="RHEA-COMP:17340"/>
        <dbReference type="ChEBI" id="CHEBI:33019"/>
        <dbReference type="ChEBI" id="CHEBI:61560"/>
        <dbReference type="ChEBI" id="CHEBI:173112"/>
        <dbReference type="EC" id="2.7.7.7"/>
    </reaction>
</comment>
<comment type="caution">
    <text evidence="20">The sequence shown here is derived from an EMBL/GenBank/DDBJ whole genome shotgun (WGS) entry which is preliminary data.</text>
</comment>
<dbReference type="InterPro" id="IPR043502">
    <property type="entry name" value="DNA/RNA_pol_sf"/>
</dbReference>
<dbReference type="CDD" id="cd05534">
    <property type="entry name" value="POLBc_zeta"/>
    <property type="match status" value="1"/>
</dbReference>
<dbReference type="FunFam" id="1.10.287.690:FF:000002">
    <property type="entry name" value="DNA polymerase zeta"/>
    <property type="match status" value="1"/>
</dbReference>
<dbReference type="Gene3D" id="3.30.342.10">
    <property type="entry name" value="DNA Polymerase, chain B, domain 1"/>
    <property type="match status" value="1"/>
</dbReference>
<evidence type="ECO:0000256" key="6">
    <source>
        <dbReference type="ARBA" id="ARBA00022763"/>
    </source>
</evidence>
<dbReference type="GO" id="GO:0005634">
    <property type="term" value="C:nucleus"/>
    <property type="evidence" value="ECO:0007669"/>
    <property type="project" value="UniProtKB-SubCell"/>
</dbReference>
<evidence type="ECO:0000256" key="14">
    <source>
        <dbReference type="SAM" id="MobiDB-lite"/>
    </source>
</evidence>
<dbReference type="Pfam" id="PF14260">
    <property type="entry name" value="zf-C4pol"/>
    <property type="match status" value="1"/>
</dbReference>
<dbReference type="InterPro" id="IPR030559">
    <property type="entry name" value="PolZ_Rev3"/>
</dbReference>
<keyword evidence="11" id="KW-0234">DNA repair</keyword>
<evidence type="ECO:0000259" key="18">
    <source>
        <dbReference type="Pfam" id="PF24055"/>
    </source>
</evidence>
<name>A0A1V9XJU1_9ACAR</name>
<dbReference type="GO" id="GO:0000166">
    <property type="term" value="F:nucleotide binding"/>
    <property type="evidence" value="ECO:0007669"/>
    <property type="project" value="InterPro"/>
</dbReference>
<dbReference type="SUPFAM" id="SSF53098">
    <property type="entry name" value="Ribonuclease H-like"/>
    <property type="match status" value="1"/>
</dbReference>
<dbReference type="InterPro" id="IPR025687">
    <property type="entry name" value="Znf-C4pol"/>
</dbReference>
<evidence type="ECO:0000256" key="8">
    <source>
        <dbReference type="ARBA" id="ARBA00022932"/>
    </source>
</evidence>
<dbReference type="InterPro" id="IPR012337">
    <property type="entry name" value="RNaseH-like_sf"/>
</dbReference>
<dbReference type="PRINTS" id="PR00106">
    <property type="entry name" value="DNAPOLB"/>
</dbReference>
<evidence type="ECO:0000256" key="7">
    <source>
        <dbReference type="ARBA" id="ARBA00022833"/>
    </source>
</evidence>
<protein>
    <recommendedName>
        <fullName evidence="13">DNA polymerase</fullName>
        <ecNumber evidence="13">2.7.7.7</ecNumber>
    </recommendedName>
</protein>
<keyword evidence="4 13" id="KW-0548">Nucleotidyltransferase</keyword>
<dbReference type="InterPro" id="IPR017964">
    <property type="entry name" value="DNA-dir_DNA_pol_B_CS"/>
</dbReference>
<dbReference type="InterPro" id="IPR036397">
    <property type="entry name" value="RNaseH_sf"/>
</dbReference>
<evidence type="ECO:0000256" key="12">
    <source>
        <dbReference type="ARBA" id="ARBA00049244"/>
    </source>
</evidence>
<dbReference type="OrthoDB" id="2414538at2759"/>
<gene>
    <name evidence="20" type="ORF">BIW11_09508</name>
</gene>
<dbReference type="Gene3D" id="3.30.420.10">
    <property type="entry name" value="Ribonuclease H-like superfamily/Ribonuclease H"/>
    <property type="match status" value="1"/>
</dbReference>
<dbReference type="GO" id="GO:0008270">
    <property type="term" value="F:zinc ion binding"/>
    <property type="evidence" value="ECO:0007669"/>
    <property type="project" value="UniProtKB-KW"/>
</dbReference>
<keyword evidence="8 13" id="KW-0239">DNA-directed DNA polymerase</keyword>
<evidence type="ECO:0000313" key="20">
    <source>
        <dbReference type="EMBL" id="OQR73804.1"/>
    </source>
</evidence>
<feature type="domain" description="DNA-directed DNA polymerase family B exonuclease" evidence="16">
    <location>
        <begin position="642"/>
        <end position="772"/>
    </location>
</feature>
<dbReference type="Pfam" id="PF24055">
    <property type="entry name" value="POL3_N"/>
    <property type="match status" value="1"/>
</dbReference>
<dbReference type="PANTHER" id="PTHR45812">
    <property type="entry name" value="DNA POLYMERASE ZETA CATALYTIC SUBUNIT"/>
    <property type="match status" value="1"/>
</dbReference>
<accession>A0A1V9XJU1</accession>
<feature type="domain" description="DNA polymerase delta/zeta catalytic subunit N-terminal" evidence="18">
    <location>
        <begin position="72"/>
        <end position="144"/>
    </location>
</feature>
<evidence type="ECO:0000259" key="15">
    <source>
        <dbReference type="Pfam" id="PF00136"/>
    </source>
</evidence>
<dbReference type="InParanoid" id="A0A1V9XJU1"/>
<dbReference type="FunCoup" id="A0A1V9XJU1">
    <property type="interactions" value="1308"/>
</dbReference>
<dbReference type="CDD" id="cd05778">
    <property type="entry name" value="DNA_polB_zeta_exo"/>
    <property type="match status" value="1"/>
</dbReference>
<dbReference type="GO" id="GO:0042276">
    <property type="term" value="P:error-prone translesion synthesis"/>
    <property type="evidence" value="ECO:0007669"/>
    <property type="project" value="TreeGrafter"/>
</dbReference>
<evidence type="ECO:0000256" key="10">
    <source>
        <dbReference type="ARBA" id="ARBA00023014"/>
    </source>
</evidence>
<dbReference type="InterPro" id="IPR006172">
    <property type="entry name" value="DNA-dir_DNA_pol_B"/>
</dbReference>
<feature type="domain" description="C4-type zinc-finger of DNA polymerase delta" evidence="17">
    <location>
        <begin position="1388"/>
        <end position="1457"/>
    </location>
</feature>
<evidence type="ECO:0000256" key="1">
    <source>
        <dbReference type="ARBA" id="ARBA00001966"/>
    </source>
</evidence>
<evidence type="ECO:0000256" key="3">
    <source>
        <dbReference type="ARBA" id="ARBA00022679"/>
    </source>
</evidence>
<dbReference type="Pfam" id="PF03104">
    <property type="entry name" value="DNA_pol_B_exo1"/>
    <property type="match status" value="1"/>
</dbReference>
<comment type="similarity">
    <text evidence="2 13">Belongs to the DNA polymerase type-B family.</text>
</comment>
<dbReference type="GO" id="GO:0003677">
    <property type="term" value="F:DNA binding"/>
    <property type="evidence" value="ECO:0007669"/>
    <property type="project" value="UniProtKB-KW"/>
</dbReference>
<evidence type="ECO:0000256" key="9">
    <source>
        <dbReference type="ARBA" id="ARBA00023004"/>
    </source>
</evidence>
<dbReference type="InterPro" id="IPR042087">
    <property type="entry name" value="DNA_pol_B_thumb"/>
</dbReference>
<keyword evidence="13" id="KW-0539">Nucleus</keyword>
<dbReference type="Gene3D" id="1.10.287.690">
    <property type="entry name" value="Helix hairpin bin"/>
    <property type="match status" value="1"/>
</dbReference>
<keyword evidence="5 13" id="KW-0479">Metal-binding</keyword>